<dbReference type="GO" id="GO:0006351">
    <property type="term" value="P:DNA-templated transcription"/>
    <property type="evidence" value="ECO:0007669"/>
    <property type="project" value="InterPro"/>
</dbReference>
<dbReference type="RefSeq" id="XP_013274479.1">
    <property type="nucleotide sequence ID" value="XM_013419025.1"/>
</dbReference>
<dbReference type="CDD" id="cd12148">
    <property type="entry name" value="fungal_TF_MHR"/>
    <property type="match status" value="1"/>
</dbReference>
<dbReference type="SMART" id="SM00066">
    <property type="entry name" value="GAL4"/>
    <property type="match status" value="2"/>
</dbReference>
<dbReference type="SMART" id="SM00906">
    <property type="entry name" value="Fungal_trans"/>
    <property type="match status" value="1"/>
</dbReference>
<dbReference type="STRING" id="1442369.A0A0D2HA35"/>
<feature type="compositionally biased region" description="Polar residues" evidence="7">
    <location>
        <begin position="740"/>
        <end position="749"/>
    </location>
</feature>
<comment type="subcellular location">
    <subcellularLocation>
        <location evidence="1">Nucleus</location>
    </subcellularLocation>
</comment>
<feature type="domain" description="Zn(2)-C6 fungal-type" evidence="8">
    <location>
        <begin position="73"/>
        <end position="102"/>
    </location>
</feature>
<evidence type="ECO:0000313" key="9">
    <source>
        <dbReference type="EMBL" id="KIX07343.1"/>
    </source>
</evidence>
<evidence type="ECO:0000256" key="3">
    <source>
        <dbReference type="ARBA" id="ARBA00023015"/>
    </source>
</evidence>
<dbReference type="InterPro" id="IPR007219">
    <property type="entry name" value="XnlR_reg_dom"/>
</dbReference>
<dbReference type="CDD" id="cd00067">
    <property type="entry name" value="GAL4"/>
    <property type="match status" value="2"/>
</dbReference>
<keyword evidence="6" id="KW-0539">Nucleus</keyword>
<gene>
    <name evidence="9" type="ORF">Z518_01996</name>
</gene>
<dbReference type="InterPro" id="IPR050815">
    <property type="entry name" value="TF_fung"/>
</dbReference>
<dbReference type="EMBL" id="KN847476">
    <property type="protein sequence ID" value="KIX07343.1"/>
    <property type="molecule type" value="Genomic_DNA"/>
</dbReference>
<dbReference type="SUPFAM" id="SSF57701">
    <property type="entry name" value="Zn2/Cys6 DNA-binding domain"/>
    <property type="match status" value="2"/>
</dbReference>
<evidence type="ECO:0000313" key="10">
    <source>
        <dbReference type="Proteomes" id="UP000053617"/>
    </source>
</evidence>
<dbReference type="PROSITE" id="PS00463">
    <property type="entry name" value="ZN2_CY6_FUNGAL_1"/>
    <property type="match status" value="2"/>
</dbReference>
<dbReference type="AlphaFoldDB" id="A0A0D2HA35"/>
<dbReference type="InterPro" id="IPR001138">
    <property type="entry name" value="Zn2Cys6_DnaBD"/>
</dbReference>
<evidence type="ECO:0000256" key="5">
    <source>
        <dbReference type="ARBA" id="ARBA00023163"/>
    </source>
</evidence>
<accession>A0A0D2HA35</accession>
<evidence type="ECO:0000256" key="6">
    <source>
        <dbReference type="ARBA" id="ARBA00023242"/>
    </source>
</evidence>
<keyword evidence="4" id="KW-0238">DNA-binding</keyword>
<evidence type="ECO:0000256" key="2">
    <source>
        <dbReference type="ARBA" id="ARBA00022723"/>
    </source>
</evidence>
<dbReference type="VEuPathDB" id="FungiDB:Z518_01996"/>
<evidence type="ECO:0000259" key="8">
    <source>
        <dbReference type="PROSITE" id="PS50048"/>
    </source>
</evidence>
<feature type="region of interest" description="Disordered" evidence="7">
    <location>
        <begin position="667"/>
        <end position="779"/>
    </location>
</feature>
<evidence type="ECO:0000256" key="4">
    <source>
        <dbReference type="ARBA" id="ARBA00023125"/>
    </source>
</evidence>
<dbReference type="PANTHER" id="PTHR47338">
    <property type="entry name" value="ZN(II)2CYS6 TRANSCRIPTION FACTOR (EUROFUNG)-RELATED"/>
    <property type="match status" value="1"/>
</dbReference>
<dbReference type="GO" id="GO:0003677">
    <property type="term" value="F:DNA binding"/>
    <property type="evidence" value="ECO:0007669"/>
    <property type="project" value="UniProtKB-KW"/>
</dbReference>
<dbReference type="Proteomes" id="UP000053617">
    <property type="component" value="Unassembled WGS sequence"/>
</dbReference>
<organism evidence="9 10">
    <name type="scientific">Rhinocladiella mackenziei CBS 650.93</name>
    <dbReference type="NCBI Taxonomy" id="1442369"/>
    <lineage>
        <taxon>Eukaryota</taxon>
        <taxon>Fungi</taxon>
        <taxon>Dikarya</taxon>
        <taxon>Ascomycota</taxon>
        <taxon>Pezizomycotina</taxon>
        <taxon>Eurotiomycetes</taxon>
        <taxon>Chaetothyriomycetidae</taxon>
        <taxon>Chaetothyriales</taxon>
        <taxon>Herpotrichiellaceae</taxon>
        <taxon>Rhinocladiella</taxon>
    </lineage>
</organism>
<dbReference type="Pfam" id="PF00172">
    <property type="entry name" value="Zn_clus"/>
    <property type="match status" value="2"/>
</dbReference>
<dbReference type="Gene3D" id="4.10.240.10">
    <property type="entry name" value="Zn(2)-C6 fungal-type DNA-binding domain"/>
    <property type="match status" value="2"/>
</dbReference>
<keyword evidence="3" id="KW-0805">Transcription regulation</keyword>
<feature type="compositionally biased region" description="Polar residues" evidence="7">
    <location>
        <begin position="702"/>
        <end position="725"/>
    </location>
</feature>
<dbReference type="PANTHER" id="PTHR47338:SF7">
    <property type="entry name" value="ZN(II)2CYS6 TRANSCRIPTION FACTOR (EUROFUNG)"/>
    <property type="match status" value="1"/>
</dbReference>
<keyword evidence="5" id="KW-0804">Transcription</keyword>
<dbReference type="PROSITE" id="PS50048">
    <property type="entry name" value="ZN2_CY6_FUNGAL_2"/>
    <property type="match status" value="2"/>
</dbReference>
<dbReference type="GO" id="GO:0008270">
    <property type="term" value="F:zinc ion binding"/>
    <property type="evidence" value="ECO:0007669"/>
    <property type="project" value="InterPro"/>
</dbReference>
<proteinExistence type="predicted"/>
<name>A0A0D2HA35_9EURO</name>
<evidence type="ECO:0000256" key="7">
    <source>
        <dbReference type="SAM" id="MobiDB-lite"/>
    </source>
</evidence>
<protein>
    <recommendedName>
        <fullName evidence="8">Zn(2)-C6 fungal-type domain-containing protein</fullName>
    </recommendedName>
</protein>
<evidence type="ECO:0000256" key="1">
    <source>
        <dbReference type="ARBA" id="ARBA00004123"/>
    </source>
</evidence>
<dbReference type="GO" id="GO:0005634">
    <property type="term" value="C:nucleus"/>
    <property type="evidence" value="ECO:0007669"/>
    <property type="project" value="UniProtKB-SubCell"/>
</dbReference>
<dbReference type="GO" id="GO:0000981">
    <property type="term" value="F:DNA-binding transcription factor activity, RNA polymerase II-specific"/>
    <property type="evidence" value="ECO:0007669"/>
    <property type="project" value="InterPro"/>
</dbReference>
<sequence length="779" mass="87805">MANISRSQKGCLVCKTRKVKCDETASGCVRCYNLGLQCPGYDSRQGRFSSSQASSIVKAIYHDAGRERRSRGACDQCRQAKIRCNQLRPCQRCEKRNLHCTITKRAGSRTAQHDQQLTALNQQPQDSHSSGTPCSFPGTTATAALSNGDADVAHMQQLLSTEANAQAPESDQWLFSDNIPDQLHLLSPLIDRYFERVHSIRGLNFIHRPSFMRALQEGTLQTKYGSALLHIVCAFGALYMSDRLLKSRHENMPGCSWASKAQCQAFHDLGSVSVQNLMALVLLWEYHVRYGSHSSSLMIAACCSRAAQLLRLDVDHQGDGLQQGGTLERITTEESHRRLFWACWFIDVAVGAGVDRLLTISRNIPDVPLPRCEQDFIYQISTTTEKVAPSDFVEGERTVDRSQQSLEAWCIRINYLRGLTLRCVRDGYASPLPWETGSPFRQLVQQLQNWAKELPPHLQLSEENAYIHRDQRQLATWIAMHVTYHVVHCDLFRVTMPSYTFPIGRLLERAPPEFIRIYQQECKYHAEMISRVFQLGLKHGSEALDDTICRVCAYESCRIQIITTRMSQQSRSPEWLAEIWQNLETNLVVLDLAIFHPDQKLSCFRSLMNLLGDSSLFELPEKWVPQLRLLDRDRDCERALQPDNPQSQDHLHPLALFRVAWDEITTAQTPRDKNNSTDPPHIDLSASRSCSYSADQIHGPSGSEQASQMPASATSPATREASSISGAADGLNAPTWSFEPDTSGNSSDTMVDPFAPWELDVPPQQEHSDWLGKANEVYV</sequence>
<keyword evidence="10" id="KW-1185">Reference proteome</keyword>
<dbReference type="OrthoDB" id="4159511at2759"/>
<dbReference type="Pfam" id="PF04082">
    <property type="entry name" value="Fungal_trans"/>
    <property type="match status" value="1"/>
</dbReference>
<keyword evidence="2" id="KW-0479">Metal-binding</keyword>
<dbReference type="HOGENOM" id="CLU_008241_1_0_1"/>
<dbReference type="InterPro" id="IPR036864">
    <property type="entry name" value="Zn2-C6_fun-type_DNA-bd_sf"/>
</dbReference>
<feature type="domain" description="Zn(2)-C6 fungal-type" evidence="8">
    <location>
        <begin position="10"/>
        <end position="38"/>
    </location>
</feature>
<dbReference type="GeneID" id="25290067"/>
<reference evidence="9 10" key="1">
    <citation type="submission" date="2015-01" db="EMBL/GenBank/DDBJ databases">
        <title>The Genome Sequence of Rhinocladiella mackenzie CBS 650.93.</title>
        <authorList>
            <consortium name="The Broad Institute Genomics Platform"/>
            <person name="Cuomo C."/>
            <person name="de Hoog S."/>
            <person name="Gorbushina A."/>
            <person name="Stielow B."/>
            <person name="Teixiera M."/>
            <person name="Abouelleil A."/>
            <person name="Chapman S.B."/>
            <person name="Priest M."/>
            <person name="Young S.K."/>
            <person name="Wortman J."/>
            <person name="Nusbaum C."/>
            <person name="Birren B."/>
        </authorList>
    </citation>
    <scope>NUCLEOTIDE SEQUENCE [LARGE SCALE GENOMIC DNA]</scope>
    <source>
        <strain evidence="9 10">CBS 650.93</strain>
    </source>
</reference>